<dbReference type="Pfam" id="PF10066">
    <property type="entry name" value="DUF2304"/>
    <property type="match status" value="1"/>
</dbReference>
<dbReference type="OrthoDB" id="380444at2157"/>
<evidence type="ECO:0000313" key="3">
    <source>
        <dbReference type="Proteomes" id="UP000191661"/>
    </source>
</evidence>
<proteinExistence type="predicted"/>
<accession>A0A1V6N0G9</accession>
<keyword evidence="1" id="KW-1133">Transmembrane helix</keyword>
<gene>
    <name evidence="2" type="ORF">MBBAR_29c00140</name>
</gene>
<evidence type="ECO:0000313" key="2">
    <source>
        <dbReference type="EMBL" id="OQD58063.1"/>
    </source>
</evidence>
<feature type="transmembrane region" description="Helical" evidence="1">
    <location>
        <begin position="12"/>
        <end position="29"/>
    </location>
</feature>
<evidence type="ECO:0008006" key="4">
    <source>
        <dbReference type="Google" id="ProtNLM"/>
    </source>
</evidence>
<comment type="caution">
    <text evidence="2">The sequence shown here is derived from an EMBL/GenBank/DDBJ whole genome shotgun (WGS) entry which is preliminary data.</text>
</comment>
<dbReference type="RefSeq" id="WP_080461044.1">
    <property type="nucleotide sequence ID" value="NZ_JXMW01000029.1"/>
</dbReference>
<reference evidence="2 3" key="1">
    <citation type="submission" date="2014-12" db="EMBL/GenBank/DDBJ databases">
        <title>Genome sequence of Methanobrevibacter arboriphilicus DH1, DSM1125.</title>
        <authorList>
            <person name="Poehlein A."/>
            <person name="Thauer R.K."/>
            <person name="Seedorf H."/>
            <person name="Daniel R."/>
        </authorList>
    </citation>
    <scope>NUCLEOTIDE SEQUENCE [LARGE SCALE GENOMIC DNA]</scope>
    <source>
        <strain evidence="2 3">DH1</strain>
    </source>
</reference>
<evidence type="ECO:0000256" key="1">
    <source>
        <dbReference type="SAM" id="Phobius"/>
    </source>
</evidence>
<dbReference type="AlphaFoldDB" id="A0A1V6N0G9"/>
<protein>
    <recommendedName>
        <fullName evidence="4">DUF2304 domain-containing protein</fullName>
    </recommendedName>
</protein>
<feature type="transmembrane region" description="Helical" evidence="1">
    <location>
        <begin position="41"/>
        <end position="58"/>
    </location>
</feature>
<keyword evidence="3" id="KW-1185">Reference proteome</keyword>
<feature type="transmembrane region" description="Helical" evidence="1">
    <location>
        <begin position="64"/>
        <end position="90"/>
    </location>
</feature>
<dbReference type="Proteomes" id="UP000191661">
    <property type="component" value="Unassembled WGS sequence"/>
</dbReference>
<sequence length="132" mass="15365">MECVIIFGDIRLFQILVVFIAILAILLVFNRFHKKKTSITTFILWVVLWVLVAIFAIIPESSTYIANLIGIGRGLDLIIIFGIIGSYYLIFRVYLKLEKIDQDITKLVRIISIEKELNYELEQDQDENKDKK</sequence>
<organism evidence="2 3">
    <name type="scientific">Methanobrevibacter arboriphilus JCM 13429 = DSM 1125</name>
    <dbReference type="NCBI Taxonomy" id="1300164"/>
    <lineage>
        <taxon>Archaea</taxon>
        <taxon>Methanobacteriati</taxon>
        <taxon>Methanobacteriota</taxon>
        <taxon>Methanomada group</taxon>
        <taxon>Methanobacteria</taxon>
        <taxon>Methanobacteriales</taxon>
        <taxon>Methanobacteriaceae</taxon>
        <taxon>Methanobrevibacter</taxon>
    </lineage>
</organism>
<keyword evidence="1" id="KW-0812">Transmembrane</keyword>
<dbReference type="InterPro" id="IPR019277">
    <property type="entry name" value="DUF2304"/>
</dbReference>
<name>A0A1V6N0G9_METAZ</name>
<dbReference type="EMBL" id="JXMW01000029">
    <property type="protein sequence ID" value="OQD58063.1"/>
    <property type="molecule type" value="Genomic_DNA"/>
</dbReference>
<keyword evidence="1" id="KW-0472">Membrane</keyword>